<protein>
    <submittedName>
        <fullName evidence="1">Uncharacterized protein</fullName>
    </submittedName>
</protein>
<proteinExistence type="predicted"/>
<reference evidence="1" key="1">
    <citation type="journal article" date="2015" name="Nature">
        <title>Complex archaea that bridge the gap between prokaryotes and eukaryotes.</title>
        <authorList>
            <person name="Spang A."/>
            <person name="Saw J.H."/>
            <person name="Jorgensen S.L."/>
            <person name="Zaremba-Niedzwiedzka K."/>
            <person name="Martijn J."/>
            <person name="Lind A.E."/>
            <person name="van Eijk R."/>
            <person name="Schleper C."/>
            <person name="Guy L."/>
            <person name="Ettema T.J."/>
        </authorList>
    </citation>
    <scope>NUCLEOTIDE SEQUENCE</scope>
</reference>
<name>A0A0F9DWC9_9ZZZZ</name>
<sequence length="46" mass="5610">MIKYKIIKKVRIQKEKKKAQIYNLFSKIELKSKVLKDFENGVIKLW</sequence>
<evidence type="ECO:0000313" key="1">
    <source>
        <dbReference type="EMBL" id="KKL58046.1"/>
    </source>
</evidence>
<dbReference type="EMBL" id="LAZR01029956">
    <property type="protein sequence ID" value="KKL58046.1"/>
    <property type="molecule type" value="Genomic_DNA"/>
</dbReference>
<accession>A0A0F9DWC9</accession>
<organism evidence="1">
    <name type="scientific">marine sediment metagenome</name>
    <dbReference type="NCBI Taxonomy" id="412755"/>
    <lineage>
        <taxon>unclassified sequences</taxon>
        <taxon>metagenomes</taxon>
        <taxon>ecological metagenomes</taxon>
    </lineage>
</organism>
<dbReference type="AlphaFoldDB" id="A0A0F9DWC9"/>
<gene>
    <name evidence="1" type="ORF">LCGC14_2229340</name>
</gene>
<comment type="caution">
    <text evidence="1">The sequence shown here is derived from an EMBL/GenBank/DDBJ whole genome shotgun (WGS) entry which is preliminary data.</text>
</comment>